<name>A0A0F9F7S9_9ZZZZ</name>
<reference evidence="1" key="1">
    <citation type="journal article" date="2015" name="Nature">
        <title>Complex archaea that bridge the gap between prokaryotes and eukaryotes.</title>
        <authorList>
            <person name="Spang A."/>
            <person name="Saw J.H."/>
            <person name="Jorgensen S.L."/>
            <person name="Zaremba-Niedzwiedzka K."/>
            <person name="Martijn J."/>
            <person name="Lind A.E."/>
            <person name="van Eijk R."/>
            <person name="Schleper C."/>
            <person name="Guy L."/>
            <person name="Ettema T.J."/>
        </authorList>
    </citation>
    <scope>NUCLEOTIDE SEQUENCE</scope>
</reference>
<protein>
    <submittedName>
        <fullName evidence="1">Uncharacterized protein</fullName>
    </submittedName>
</protein>
<feature type="non-terminal residue" evidence="1">
    <location>
        <position position="1"/>
    </location>
</feature>
<comment type="caution">
    <text evidence="1">The sequence shown here is derived from an EMBL/GenBank/DDBJ whole genome shotgun (WGS) entry which is preliminary data.</text>
</comment>
<dbReference type="EMBL" id="LAZR01031608">
    <property type="protein sequence ID" value="KKL53265.1"/>
    <property type="molecule type" value="Genomic_DNA"/>
</dbReference>
<evidence type="ECO:0000313" key="1">
    <source>
        <dbReference type="EMBL" id="KKL53265.1"/>
    </source>
</evidence>
<dbReference type="AlphaFoldDB" id="A0A0F9F7S9"/>
<sequence>SNVLSGRKWVEIFSILSGEKITLDNCGKTGSVGTMLVLKNNRSGHNYTINEPFLIDHTSSGGGGLRMGGTGGSSFNDRDTRKATDEEIDTFFECFDYVCGKTYMMNFIKIL</sequence>
<organism evidence="1">
    <name type="scientific">marine sediment metagenome</name>
    <dbReference type="NCBI Taxonomy" id="412755"/>
    <lineage>
        <taxon>unclassified sequences</taxon>
        <taxon>metagenomes</taxon>
        <taxon>ecological metagenomes</taxon>
    </lineage>
</organism>
<gene>
    <name evidence="1" type="ORF">LCGC14_2277150</name>
</gene>
<accession>A0A0F9F7S9</accession>
<proteinExistence type="predicted"/>